<dbReference type="PROSITE" id="PS50142">
    <property type="entry name" value="RNASE_3_2"/>
    <property type="match status" value="1"/>
</dbReference>
<dbReference type="PANTHER" id="PTHR11207:SF0">
    <property type="entry name" value="RIBONUCLEASE 3"/>
    <property type="match status" value="1"/>
</dbReference>
<dbReference type="GO" id="GO:0003723">
    <property type="term" value="F:RNA binding"/>
    <property type="evidence" value="ECO:0007669"/>
    <property type="project" value="UniProtKB-KW"/>
</dbReference>
<evidence type="ECO:0000256" key="2">
    <source>
        <dbReference type="SAM" id="MobiDB-lite"/>
    </source>
</evidence>
<name>A0A443HJ52_BYSSP</name>
<reference evidence="4 5" key="1">
    <citation type="journal article" date="2018" name="Front. Microbiol.">
        <title>Genomic and genetic insights into a cosmopolitan fungus, Paecilomyces variotii (Eurotiales).</title>
        <authorList>
            <person name="Urquhart A.S."/>
            <person name="Mondo S.J."/>
            <person name="Makela M.R."/>
            <person name="Hane J.K."/>
            <person name="Wiebenga A."/>
            <person name="He G."/>
            <person name="Mihaltcheva S."/>
            <person name="Pangilinan J."/>
            <person name="Lipzen A."/>
            <person name="Barry K."/>
            <person name="de Vries R.P."/>
            <person name="Grigoriev I.V."/>
            <person name="Idnurm A."/>
        </authorList>
    </citation>
    <scope>NUCLEOTIDE SEQUENCE [LARGE SCALE GENOMIC DNA]</scope>
    <source>
        <strain evidence="4 5">CBS 101075</strain>
    </source>
</reference>
<dbReference type="SUPFAM" id="SSF69065">
    <property type="entry name" value="RNase III domain-like"/>
    <property type="match status" value="1"/>
</dbReference>
<dbReference type="GO" id="GO:0005654">
    <property type="term" value="C:nucleoplasm"/>
    <property type="evidence" value="ECO:0007669"/>
    <property type="project" value="TreeGrafter"/>
</dbReference>
<dbReference type="Gene3D" id="1.10.1520.10">
    <property type="entry name" value="Ribonuclease III domain"/>
    <property type="match status" value="1"/>
</dbReference>
<dbReference type="GO" id="GO:0004525">
    <property type="term" value="F:ribonuclease III activity"/>
    <property type="evidence" value="ECO:0007669"/>
    <property type="project" value="InterPro"/>
</dbReference>
<dbReference type="STRING" id="264951.A0A443HJ52"/>
<organism evidence="4 5">
    <name type="scientific">Byssochlamys spectabilis</name>
    <name type="common">Paecilomyces variotii</name>
    <dbReference type="NCBI Taxonomy" id="264951"/>
    <lineage>
        <taxon>Eukaryota</taxon>
        <taxon>Fungi</taxon>
        <taxon>Dikarya</taxon>
        <taxon>Ascomycota</taxon>
        <taxon>Pezizomycotina</taxon>
        <taxon>Eurotiomycetes</taxon>
        <taxon>Eurotiomycetidae</taxon>
        <taxon>Eurotiales</taxon>
        <taxon>Thermoascaceae</taxon>
        <taxon>Paecilomyces</taxon>
    </lineage>
</organism>
<evidence type="ECO:0000313" key="4">
    <source>
        <dbReference type="EMBL" id="RWQ91777.1"/>
    </source>
</evidence>
<dbReference type="GO" id="GO:0034475">
    <property type="term" value="P:U4 snRNA 3'-end processing"/>
    <property type="evidence" value="ECO:0007669"/>
    <property type="project" value="TreeGrafter"/>
</dbReference>
<dbReference type="SUPFAM" id="SSF54768">
    <property type="entry name" value="dsRNA-binding domain-like"/>
    <property type="match status" value="1"/>
</dbReference>
<dbReference type="GeneID" id="39600846"/>
<feature type="domain" description="RNase III" evidence="3">
    <location>
        <begin position="130"/>
        <end position="248"/>
    </location>
</feature>
<accession>A0A443HJ52</accession>
<feature type="region of interest" description="Disordered" evidence="2">
    <location>
        <begin position="1"/>
        <end position="29"/>
    </location>
</feature>
<dbReference type="PANTHER" id="PTHR11207">
    <property type="entry name" value="RIBONUCLEASE III"/>
    <property type="match status" value="1"/>
</dbReference>
<comment type="caution">
    <text evidence="4">The sequence shown here is derived from an EMBL/GenBank/DDBJ whole genome shotgun (WGS) entry which is preliminary data.</text>
</comment>
<sequence>MGHKRKAGALSQCLNAGPPEKQSKNHDRPVKIERGATSANALPDTNKIQSLLVELQNLVAEVIKGVGPVQDQLGGVGRDLLKTASQIERRLAQATSTYHCHAGKSSQVTEKAPRTSPEDKATHLPVLPLVRDPALEQAAFRHPGVVKGHEGDTSTLNYDRLEILGDAYLELMATKLIWNRFQNLPSGRISQLRELLVKNETLAEFATLYGFDRRAAVPEENIKQPKRWTKTKGDIFEAYVAAVISSNPTSGYEEVENWLSQLWSPKLDCFLDTKPTLQSKELLAKKIMGKGIKLKYVDERPPVQLLGGMQTFYVGVYLTGWGWENQHLGSGQGLNKAIAGDNAAREALLNKPLIDEIAAAKRAHNNSEAKASGHVDY</sequence>
<evidence type="ECO:0000256" key="1">
    <source>
        <dbReference type="ARBA" id="ARBA00022884"/>
    </source>
</evidence>
<gene>
    <name evidence="4" type="ORF">C8Q69DRAFT_481013</name>
</gene>
<dbReference type="InterPro" id="IPR036389">
    <property type="entry name" value="RNase_III_sf"/>
</dbReference>
<dbReference type="Gene3D" id="3.30.160.20">
    <property type="match status" value="1"/>
</dbReference>
<feature type="compositionally biased region" description="Basic and acidic residues" evidence="2">
    <location>
        <begin position="111"/>
        <end position="120"/>
    </location>
</feature>
<keyword evidence="1" id="KW-0694">RNA-binding</keyword>
<dbReference type="GO" id="GO:0006364">
    <property type="term" value="P:rRNA processing"/>
    <property type="evidence" value="ECO:0007669"/>
    <property type="project" value="TreeGrafter"/>
</dbReference>
<protein>
    <submittedName>
        <fullName evidence="4">Ribonuclease III domain-containing protein</fullName>
    </submittedName>
</protein>
<dbReference type="SMART" id="SM00535">
    <property type="entry name" value="RIBOc"/>
    <property type="match status" value="1"/>
</dbReference>
<dbReference type="RefSeq" id="XP_028481422.1">
    <property type="nucleotide sequence ID" value="XM_028631569.1"/>
</dbReference>
<dbReference type="Pfam" id="PF00636">
    <property type="entry name" value="Ribonuclease_3"/>
    <property type="match status" value="1"/>
</dbReference>
<evidence type="ECO:0000313" key="5">
    <source>
        <dbReference type="Proteomes" id="UP000283841"/>
    </source>
</evidence>
<dbReference type="Proteomes" id="UP000283841">
    <property type="component" value="Unassembled WGS sequence"/>
</dbReference>
<dbReference type="EMBL" id="RCNU01000016">
    <property type="protein sequence ID" value="RWQ91777.1"/>
    <property type="molecule type" value="Genomic_DNA"/>
</dbReference>
<keyword evidence="5" id="KW-1185">Reference proteome</keyword>
<dbReference type="GO" id="GO:0006369">
    <property type="term" value="P:termination of RNA polymerase II transcription"/>
    <property type="evidence" value="ECO:0007669"/>
    <property type="project" value="TreeGrafter"/>
</dbReference>
<dbReference type="InterPro" id="IPR000999">
    <property type="entry name" value="RNase_III_dom"/>
</dbReference>
<dbReference type="AlphaFoldDB" id="A0A443HJ52"/>
<proteinExistence type="predicted"/>
<feature type="region of interest" description="Disordered" evidence="2">
    <location>
        <begin position="99"/>
        <end position="120"/>
    </location>
</feature>
<feature type="compositionally biased region" description="Polar residues" evidence="2">
    <location>
        <begin position="99"/>
        <end position="109"/>
    </location>
</feature>
<dbReference type="VEuPathDB" id="FungiDB:C8Q69DRAFT_481013"/>
<evidence type="ECO:0000259" key="3">
    <source>
        <dbReference type="PROSITE" id="PS50142"/>
    </source>
</evidence>
<dbReference type="CDD" id="cd00593">
    <property type="entry name" value="RIBOc"/>
    <property type="match status" value="1"/>
</dbReference>